<reference evidence="1 2" key="1">
    <citation type="journal article" date="2020" name="Microb. Biotechnol.">
        <title>Phage biocontrol to combat Pseudomonas syringae pathogens causing disease in cherry.</title>
        <authorList>
            <person name="Rabiey M."/>
            <person name="Roy S.R."/>
            <person name="Holtappels D."/>
            <person name="Franceschetti L."/>
            <person name="Quilty B.J."/>
            <person name="Creeth R."/>
            <person name="Sundin G.W."/>
            <person name="Wagemans J."/>
            <person name="Lavigne R."/>
            <person name="Jackson R.W."/>
        </authorList>
    </citation>
    <scope>NUCLEOTIDE SEQUENCE [LARGE SCALE GENOMIC DNA]</scope>
</reference>
<protein>
    <submittedName>
        <fullName evidence="1">DNA ejectosome component</fullName>
    </submittedName>
</protein>
<evidence type="ECO:0000313" key="2">
    <source>
        <dbReference type="Proteomes" id="UP000502596"/>
    </source>
</evidence>
<dbReference type="EMBL" id="MT104466">
    <property type="protein sequence ID" value="QJD54687.1"/>
    <property type="molecule type" value="Genomic_DNA"/>
</dbReference>
<dbReference type="Pfam" id="PF24072">
    <property type="entry name" value="T7_gp14"/>
    <property type="match status" value="1"/>
</dbReference>
<accession>A0A6M3T8V1</accession>
<sequence>MCEPVSIGMAAVAVVGATMGASEKAKAEGAAEDAQRRTAREQVKQTNMANANLSLNAMDKQEEARKQLSQINLQATRNRGTIRAAVGESGLSGNSMRRIQTSVENEASNARTDVVDNYHRDYQSIFANQIANTENTKSALKGQAQVIKTSGLSNALGIISAGANGYAAGTSLKGQMNANKAASTPSNGTAAGGT</sequence>
<dbReference type="Proteomes" id="UP000502596">
    <property type="component" value="Segment"/>
</dbReference>
<evidence type="ECO:0000313" key="1">
    <source>
        <dbReference type="EMBL" id="QJD54687.1"/>
    </source>
</evidence>
<proteinExistence type="predicted"/>
<name>A0A6M3T8V1_9CAUD</name>
<keyword evidence="2" id="KW-1185">Reference proteome</keyword>
<dbReference type="InterPro" id="IPR038996">
    <property type="entry name" value="Gp14"/>
</dbReference>
<organism evidence="1 2">
    <name type="scientific">Pseudomonas phage MR2</name>
    <dbReference type="NCBI Taxonomy" id="2711170"/>
    <lineage>
        <taxon>Viruses</taxon>
        <taxon>Duplodnaviria</taxon>
        <taxon>Heunggongvirae</taxon>
        <taxon>Uroviricota</taxon>
        <taxon>Caudoviricetes</taxon>
        <taxon>Autographivirales</taxon>
        <taxon>Autotranscriptaviridae</taxon>
        <taxon>Studiervirinae</taxon>
        <taxon>Hennigervirus</taxon>
        <taxon>Hennigervirus MR2</taxon>
    </lineage>
</organism>
<gene>
    <name evidence="1" type="ORF">PssvBMR2_gp44</name>
</gene>